<evidence type="ECO:0000256" key="11">
    <source>
        <dbReference type="ARBA" id="ARBA00022679"/>
    </source>
</evidence>
<evidence type="ECO:0000259" key="20">
    <source>
        <dbReference type="PROSITE" id="PS50972"/>
    </source>
</evidence>
<dbReference type="InterPro" id="IPR000550">
    <property type="entry name" value="Hppk"/>
</dbReference>
<dbReference type="SUPFAM" id="SSF55083">
    <property type="entry name" value="6-hydroxymethyl-7,8-dihydropterin pyrophosphokinase, HPPK"/>
    <property type="match status" value="1"/>
</dbReference>
<sequence>MPPLRRRKHRVGIALGSNLGDRDAALREALERLLEIVEIEAVSSFYETEPVGYTDQPMFLNAVCVGTTDHSPYDLLTACKAIEAAMGRQPGPRWGPRPIDLDVLFYDDLCLDDEVLTLPHPRMAERAFVMTPLAEVAPEWRHPRLGRTAADLAAGLPAVGIRLWARAPMRVGRGFLYWGRETLVMGILNVTPDSFSGDGLLKGPGWVEAALEQARRFKAAGAHLLDVGGESTRPGAEPVPAEEEMRRVLPVIRRLAEEGLGPISIDTYKVEVARAAVEAGADLINDVWAMRADPAMAETVAELGVPIVLMDNRSRREAVVRDPRLGARYEGAVQEDIVAAVKAHLQERVQAARAAGIPPYRIILDPGLGFGKTVAQNLELIDRLGELRELGFPILVGPSRKSFIGYTLNLPPEERLEGTAAVVALCIARGADIIRVHDVQAMVRVARMADAIVRRGPPWTA</sequence>
<dbReference type="PROSITE" id="PS00793">
    <property type="entry name" value="DHPS_2"/>
    <property type="match status" value="1"/>
</dbReference>
<evidence type="ECO:0000256" key="6">
    <source>
        <dbReference type="ARBA" id="ARBA00009503"/>
    </source>
</evidence>
<evidence type="ECO:0000256" key="5">
    <source>
        <dbReference type="ARBA" id="ARBA00005051"/>
    </source>
</evidence>
<evidence type="ECO:0000256" key="2">
    <source>
        <dbReference type="ARBA" id="ARBA00000198"/>
    </source>
</evidence>
<evidence type="ECO:0000256" key="12">
    <source>
        <dbReference type="ARBA" id="ARBA00022723"/>
    </source>
</evidence>
<dbReference type="GO" id="GO:0016301">
    <property type="term" value="F:kinase activity"/>
    <property type="evidence" value="ECO:0007669"/>
    <property type="project" value="UniProtKB-KW"/>
</dbReference>
<comment type="pathway">
    <text evidence="5">Cofactor biosynthesis; tetrahydrofolate biosynthesis; 2-amino-4-hydroxy-6-hydroxymethyl-7,8-dihydropteridine diphosphate from 7,8-dihydroneopterin triphosphate: step 4/4.</text>
</comment>
<dbReference type="PANTHER" id="PTHR20941:SF1">
    <property type="entry name" value="FOLIC ACID SYNTHESIS PROTEIN FOL1"/>
    <property type="match status" value="1"/>
</dbReference>
<dbReference type="Gene3D" id="3.20.20.20">
    <property type="entry name" value="Dihydropteroate synthase-like"/>
    <property type="match status" value="1"/>
</dbReference>
<dbReference type="EMBL" id="FYEK01000031">
    <property type="protein sequence ID" value="SNB67465.1"/>
    <property type="molecule type" value="Genomic_DNA"/>
</dbReference>
<comment type="similarity">
    <text evidence="6">Belongs to the DHPS family.</text>
</comment>
<evidence type="ECO:0000313" key="21">
    <source>
        <dbReference type="EMBL" id="SNB67465.1"/>
    </source>
</evidence>
<dbReference type="Proteomes" id="UP000197025">
    <property type="component" value="Unassembled WGS sequence"/>
</dbReference>
<dbReference type="CDD" id="cd00483">
    <property type="entry name" value="HPPK"/>
    <property type="match status" value="1"/>
</dbReference>
<dbReference type="Pfam" id="PF00809">
    <property type="entry name" value="Pterin_bind"/>
    <property type="match status" value="1"/>
</dbReference>
<evidence type="ECO:0000256" key="17">
    <source>
        <dbReference type="ARBA" id="ARBA00022909"/>
    </source>
</evidence>
<evidence type="ECO:0000256" key="13">
    <source>
        <dbReference type="ARBA" id="ARBA00022741"/>
    </source>
</evidence>
<dbReference type="OrthoDB" id="9811744at2"/>
<comment type="catalytic activity">
    <reaction evidence="2">
        <text>6-hydroxymethyl-7,8-dihydropterin + ATP = (7,8-dihydropterin-6-yl)methyl diphosphate + AMP + H(+)</text>
        <dbReference type="Rhea" id="RHEA:11412"/>
        <dbReference type="ChEBI" id="CHEBI:15378"/>
        <dbReference type="ChEBI" id="CHEBI:30616"/>
        <dbReference type="ChEBI" id="CHEBI:44841"/>
        <dbReference type="ChEBI" id="CHEBI:72950"/>
        <dbReference type="ChEBI" id="CHEBI:456215"/>
        <dbReference type="EC" id="2.7.6.3"/>
    </reaction>
</comment>
<keyword evidence="15" id="KW-0067">ATP-binding</keyword>
<evidence type="ECO:0000256" key="7">
    <source>
        <dbReference type="ARBA" id="ARBA00009951"/>
    </source>
</evidence>
<dbReference type="UniPathway" id="UPA00077">
    <property type="reaction ID" value="UER00155"/>
</dbReference>
<dbReference type="GO" id="GO:0004156">
    <property type="term" value="F:dihydropteroate synthase activity"/>
    <property type="evidence" value="ECO:0007669"/>
    <property type="project" value="UniProtKB-EC"/>
</dbReference>
<dbReference type="NCBIfam" id="TIGR01496">
    <property type="entry name" value="DHPS"/>
    <property type="match status" value="1"/>
</dbReference>
<reference evidence="22" key="1">
    <citation type="submission" date="2017-06" db="EMBL/GenBank/DDBJ databases">
        <authorList>
            <person name="Varghese N."/>
            <person name="Submissions S."/>
        </authorList>
    </citation>
    <scope>NUCLEOTIDE SEQUENCE [LARGE SCALE GENOMIC DNA]</scope>
    <source>
        <strain evidence="22">JAD2</strain>
    </source>
</reference>
<evidence type="ECO:0000256" key="3">
    <source>
        <dbReference type="ARBA" id="ARBA00001946"/>
    </source>
</evidence>
<dbReference type="RefSeq" id="WP_088571502.1">
    <property type="nucleotide sequence ID" value="NZ_FYEK01000031.1"/>
</dbReference>
<evidence type="ECO:0000256" key="1">
    <source>
        <dbReference type="ARBA" id="ARBA00000012"/>
    </source>
</evidence>
<evidence type="ECO:0000256" key="14">
    <source>
        <dbReference type="ARBA" id="ARBA00022777"/>
    </source>
</evidence>
<evidence type="ECO:0000256" key="4">
    <source>
        <dbReference type="ARBA" id="ARBA00004763"/>
    </source>
</evidence>
<dbReference type="InterPro" id="IPR035907">
    <property type="entry name" value="Hppk_sf"/>
</dbReference>
<keyword evidence="16" id="KW-0460">Magnesium</keyword>
<accession>A0A212R6B8</accession>
<dbReference type="Gene3D" id="3.30.70.560">
    <property type="entry name" value="7,8-Dihydro-6-hydroxymethylpterin-pyrophosphokinase HPPK"/>
    <property type="match status" value="1"/>
</dbReference>
<dbReference type="GO" id="GO:0005524">
    <property type="term" value="F:ATP binding"/>
    <property type="evidence" value="ECO:0007669"/>
    <property type="project" value="UniProtKB-KW"/>
</dbReference>
<evidence type="ECO:0000256" key="19">
    <source>
        <dbReference type="ARBA" id="ARBA00030193"/>
    </source>
</evidence>
<dbReference type="InterPro" id="IPR006390">
    <property type="entry name" value="DHP_synth_dom"/>
</dbReference>
<dbReference type="InterPro" id="IPR045031">
    <property type="entry name" value="DHP_synth-like"/>
</dbReference>
<dbReference type="AlphaFoldDB" id="A0A212R6B8"/>
<dbReference type="PROSITE" id="PS50972">
    <property type="entry name" value="PTERIN_BINDING"/>
    <property type="match status" value="1"/>
</dbReference>
<organism evidence="21 22">
    <name type="scientific">Thermoflexus hugenholtzii JAD2</name>
    <dbReference type="NCBI Taxonomy" id="877466"/>
    <lineage>
        <taxon>Bacteria</taxon>
        <taxon>Bacillati</taxon>
        <taxon>Chloroflexota</taxon>
        <taxon>Thermoflexia</taxon>
        <taxon>Thermoflexales</taxon>
        <taxon>Thermoflexaceae</taxon>
        <taxon>Thermoflexus</taxon>
    </lineage>
</organism>
<comment type="similarity">
    <text evidence="7">In the C-terminal section; belongs to the DHPS family.</text>
</comment>
<evidence type="ECO:0000256" key="16">
    <source>
        <dbReference type="ARBA" id="ARBA00022842"/>
    </source>
</evidence>
<dbReference type="PROSITE" id="PS00794">
    <property type="entry name" value="HPPK"/>
    <property type="match status" value="1"/>
</dbReference>
<keyword evidence="22" id="KW-1185">Reference proteome</keyword>
<evidence type="ECO:0000256" key="9">
    <source>
        <dbReference type="ARBA" id="ARBA00013253"/>
    </source>
</evidence>
<dbReference type="Pfam" id="PF01288">
    <property type="entry name" value="HPPK"/>
    <property type="match status" value="1"/>
</dbReference>
<dbReference type="FunFam" id="3.20.20.20:FF:000006">
    <property type="entry name" value="Dihydropteroate synthase"/>
    <property type="match status" value="1"/>
</dbReference>
<dbReference type="InterPro" id="IPR000489">
    <property type="entry name" value="Pterin-binding_dom"/>
</dbReference>
<dbReference type="PANTHER" id="PTHR20941">
    <property type="entry name" value="FOLATE SYNTHESIS PROTEINS"/>
    <property type="match status" value="1"/>
</dbReference>
<proteinExistence type="inferred from homology"/>
<evidence type="ECO:0000256" key="18">
    <source>
        <dbReference type="ARBA" id="ARBA00023268"/>
    </source>
</evidence>
<dbReference type="GO" id="GO:0046656">
    <property type="term" value="P:folic acid biosynthetic process"/>
    <property type="evidence" value="ECO:0007669"/>
    <property type="project" value="UniProtKB-KW"/>
</dbReference>
<name>A0A212R6B8_9CHLR</name>
<comment type="catalytic activity">
    <reaction evidence="1">
        <text>(7,8-dihydropterin-6-yl)methyl diphosphate + 4-aminobenzoate = 7,8-dihydropteroate + diphosphate</text>
        <dbReference type="Rhea" id="RHEA:19949"/>
        <dbReference type="ChEBI" id="CHEBI:17836"/>
        <dbReference type="ChEBI" id="CHEBI:17839"/>
        <dbReference type="ChEBI" id="CHEBI:33019"/>
        <dbReference type="ChEBI" id="CHEBI:72950"/>
        <dbReference type="EC" id="2.5.1.15"/>
    </reaction>
</comment>
<evidence type="ECO:0000256" key="15">
    <source>
        <dbReference type="ARBA" id="ARBA00022840"/>
    </source>
</evidence>
<dbReference type="GO" id="GO:0003848">
    <property type="term" value="F:2-amino-4-hydroxy-6-hydroxymethyldihydropteridine diphosphokinase activity"/>
    <property type="evidence" value="ECO:0007669"/>
    <property type="project" value="UniProtKB-EC"/>
</dbReference>
<comment type="cofactor">
    <cofactor evidence="3">
        <name>Mg(2+)</name>
        <dbReference type="ChEBI" id="CHEBI:18420"/>
    </cofactor>
</comment>
<protein>
    <recommendedName>
        <fullName evidence="10">Dihydropteroate synthase</fullName>
        <ecNumber evidence="8">2.5.1.15</ecNumber>
        <ecNumber evidence="9">2.7.6.3</ecNumber>
    </recommendedName>
    <alternativeName>
        <fullName evidence="19">Dihydropteroate pyrophosphorylase</fullName>
    </alternativeName>
</protein>
<dbReference type="SUPFAM" id="SSF51717">
    <property type="entry name" value="Dihydropteroate synthetase-like"/>
    <property type="match status" value="1"/>
</dbReference>
<gene>
    <name evidence="21" type="ORF">SAMN02746019_00013250</name>
</gene>
<dbReference type="InterPro" id="IPR011005">
    <property type="entry name" value="Dihydropteroate_synth-like_sf"/>
</dbReference>
<keyword evidence="12" id="KW-0479">Metal-binding</keyword>
<dbReference type="NCBIfam" id="TIGR01498">
    <property type="entry name" value="folK"/>
    <property type="match status" value="1"/>
</dbReference>
<keyword evidence="14 21" id="KW-0418">Kinase</keyword>
<dbReference type="FunCoup" id="A0A212R6B8">
    <property type="interactions" value="372"/>
</dbReference>
<dbReference type="EC" id="2.5.1.15" evidence="8"/>
<evidence type="ECO:0000256" key="8">
    <source>
        <dbReference type="ARBA" id="ARBA00012458"/>
    </source>
</evidence>
<keyword evidence="18" id="KW-0511">Multifunctional enzyme</keyword>
<keyword evidence="11" id="KW-0808">Transferase</keyword>
<keyword evidence="17" id="KW-0289">Folate biosynthesis</keyword>
<dbReference type="EC" id="2.7.6.3" evidence="9"/>
<dbReference type="CDD" id="cd00739">
    <property type="entry name" value="DHPS"/>
    <property type="match status" value="1"/>
</dbReference>
<dbReference type="GO" id="GO:0046654">
    <property type="term" value="P:tetrahydrofolate biosynthetic process"/>
    <property type="evidence" value="ECO:0007669"/>
    <property type="project" value="UniProtKB-UniPathway"/>
</dbReference>
<keyword evidence="13" id="KW-0547">Nucleotide-binding</keyword>
<comment type="pathway">
    <text evidence="4">Cofactor biosynthesis; tetrahydrofolate biosynthesis; 7,8-dihydrofolate from 2-amino-4-hydroxy-6-hydroxymethyl-7,8-dihydropteridine diphosphate and 4-aminobenzoate: step 1/2.</text>
</comment>
<dbReference type="InParanoid" id="A0A212R6B8"/>
<evidence type="ECO:0000313" key="22">
    <source>
        <dbReference type="Proteomes" id="UP000197025"/>
    </source>
</evidence>
<feature type="domain" description="Pterin-binding" evidence="20">
    <location>
        <begin position="182"/>
        <end position="447"/>
    </location>
</feature>
<evidence type="ECO:0000256" key="10">
    <source>
        <dbReference type="ARBA" id="ARBA00016919"/>
    </source>
</evidence>
<dbReference type="GO" id="GO:0046872">
    <property type="term" value="F:metal ion binding"/>
    <property type="evidence" value="ECO:0007669"/>
    <property type="project" value="UniProtKB-KW"/>
</dbReference>